<comment type="subcellular location">
    <subcellularLocation>
        <location evidence="2">Chromosome</location>
    </subcellularLocation>
    <subcellularLocation>
        <location evidence="1 7">Nucleus</location>
    </subcellularLocation>
</comment>
<evidence type="ECO:0000256" key="1">
    <source>
        <dbReference type="ARBA" id="ARBA00004123"/>
    </source>
</evidence>
<dbReference type="InterPro" id="IPR005819">
    <property type="entry name" value="H1/H5"/>
</dbReference>
<dbReference type="CDD" id="cd00073">
    <property type="entry name" value="H15"/>
    <property type="match status" value="1"/>
</dbReference>
<feature type="domain" description="H15" evidence="9">
    <location>
        <begin position="20"/>
        <end position="96"/>
    </location>
</feature>
<feature type="compositionally biased region" description="Polar residues" evidence="8">
    <location>
        <begin position="82"/>
        <end position="92"/>
    </location>
</feature>
<protein>
    <recommendedName>
        <fullName evidence="9">H15 domain-containing protein</fullName>
    </recommendedName>
</protein>
<dbReference type="GO" id="GO:0030527">
    <property type="term" value="F:structural constituent of chromatin"/>
    <property type="evidence" value="ECO:0007669"/>
    <property type="project" value="InterPro"/>
</dbReference>
<accession>A0AAV5TBH2</accession>
<feature type="compositionally biased region" description="Low complexity" evidence="8">
    <location>
        <begin position="101"/>
        <end position="116"/>
    </location>
</feature>
<gene>
    <name evidence="10" type="ORF">PENTCL1PPCAC_13857</name>
</gene>
<dbReference type="SUPFAM" id="SSF46785">
    <property type="entry name" value="Winged helix' DNA-binding domain"/>
    <property type="match status" value="1"/>
</dbReference>
<comment type="similarity">
    <text evidence="7">Belongs to the histone H1/H5 family.</text>
</comment>
<dbReference type="PROSITE" id="PS51504">
    <property type="entry name" value="H15"/>
    <property type="match status" value="1"/>
</dbReference>
<dbReference type="Gene3D" id="1.10.10.10">
    <property type="entry name" value="Winged helix-like DNA-binding domain superfamily/Winged helix DNA-binding domain"/>
    <property type="match status" value="1"/>
</dbReference>
<dbReference type="FunFam" id="1.10.10.10:FF:000140">
    <property type="entry name" value="Histone H1.0"/>
    <property type="match status" value="1"/>
</dbReference>
<dbReference type="GO" id="GO:0005634">
    <property type="term" value="C:nucleus"/>
    <property type="evidence" value="ECO:0007669"/>
    <property type="project" value="UniProtKB-SubCell"/>
</dbReference>
<evidence type="ECO:0000256" key="8">
    <source>
        <dbReference type="SAM" id="MobiDB-lite"/>
    </source>
</evidence>
<dbReference type="Pfam" id="PF00538">
    <property type="entry name" value="Linker_histone"/>
    <property type="match status" value="1"/>
</dbReference>
<keyword evidence="5 7" id="KW-0238">DNA-binding</keyword>
<dbReference type="PRINTS" id="PR00624">
    <property type="entry name" value="HISTONEH5"/>
</dbReference>
<feature type="region of interest" description="Disordered" evidence="8">
    <location>
        <begin position="82"/>
        <end position="185"/>
    </location>
</feature>
<dbReference type="GO" id="GO:0030261">
    <property type="term" value="P:chromosome condensation"/>
    <property type="evidence" value="ECO:0007669"/>
    <property type="project" value="TreeGrafter"/>
</dbReference>
<feature type="compositionally biased region" description="Basic residues" evidence="8">
    <location>
        <begin position="143"/>
        <end position="157"/>
    </location>
</feature>
<keyword evidence="6 7" id="KW-0539">Nucleus</keyword>
<sequence length="185" mass="19056">AATATKKATKPKTEKKVAPSHPTYSAMIKEAIKADGGRHGTSRSAIANFIAANYELTGNQGSINAHLRNSLLRGVKAGLFTQTKGTGANGSFRNAEKSAKVAKPAAKKAAATPKKATTGEKKPKSPKKKTPKAKSATAASKAKSPKKAKAVSKAKSPKKVEATKPKSPKKAKAASKTKSAKAVKA</sequence>
<comment type="caution">
    <text evidence="10">The sequence shown here is derived from an EMBL/GenBank/DDBJ whole genome shotgun (WGS) entry which is preliminary data.</text>
</comment>
<dbReference type="GO" id="GO:0006334">
    <property type="term" value="P:nucleosome assembly"/>
    <property type="evidence" value="ECO:0007669"/>
    <property type="project" value="InterPro"/>
</dbReference>
<keyword evidence="4" id="KW-0007">Acetylation</keyword>
<organism evidence="10 11">
    <name type="scientific">Pristionchus entomophagus</name>
    <dbReference type="NCBI Taxonomy" id="358040"/>
    <lineage>
        <taxon>Eukaryota</taxon>
        <taxon>Metazoa</taxon>
        <taxon>Ecdysozoa</taxon>
        <taxon>Nematoda</taxon>
        <taxon>Chromadorea</taxon>
        <taxon>Rhabditida</taxon>
        <taxon>Rhabditina</taxon>
        <taxon>Diplogasteromorpha</taxon>
        <taxon>Diplogasteroidea</taxon>
        <taxon>Neodiplogasteridae</taxon>
        <taxon>Pristionchus</taxon>
    </lineage>
</organism>
<evidence type="ECO:0000256" key="7">
    <source>
        <dbReference type="RuleBase" id="RU003894"/>
    </source>
</evidence>
<reference evidence="10" key="1">
    <citation type="submission" date="2023-10" db="EMBL/GenBank/DDBJ databases">
        <title>Genome assembly of Pristionchus species.</title>
        <authorList>
            <person name="Yoshida K."/>
            <person name="Sommer R.J."/>
        </authorList>
    </citation>
    <scope>NUCLEOTIDE SEQUENCE</scope>
    <source>
        <strain evidence="10">RS0144</strain>
    </source>
</reference>
<keyword evidence="11" id="KW-1185">Reference proteome</keyword>
<dbReference type="InterPro" id="IPR036390">
    <property type="entry name" value="WH_DNA-bd_sf"/>
</dbReference>
<dbReference type="PANTHER" id="PTHR11467:SF36">
    <property type="entry name" value="HISTONE 24-RELATED"/>
    <property type="match status" value="1"/>
</dbReference>
<dbReference type="AlphaFoldDB" id="A0AAV5TBH2"/>
<evidence type="ECO:0000256" key="3">
    <source>
        <dbReference type="ARBA" id="ARBA00022454"/>
    </source>
</evidence>
<dbReference type="GO" id="GO:0045910">
    <property type="term" value="P:negative regulation of DNA recombination"/>
    <property type="evidence" value="ECO:0007669"/>
    <property type="project" value="TreeGrafter"/>
</dbReference>
<keyword evidence="3 7" id="KW-0158">Chromosome</keyword>
<evidence type="ECO:0000259" key="9">
    <source>
        <dbReference type="PROSITE" id="PS51504"/>
    </source>
</evidence>
<evidence type="ECO:0000256" key="2">
    <source>
        <dbReference type="ARBA" id="ARBA00004286"/>
    </source>
</evidence>
<proteinExistence type="inferred from homology"/>
<evidence type="ECO:0000313" key="10">
    <source>
        <dbReference type="EMBL" id="GMS91682.1"/>
    </source>
</evidence>
<evidence type="ECO:0000256" key="6">
    <source>
        <dbReference type="ARBA" id="ARBA00023242"/>
    </source>
</evidence>
<feature type="compositionally biased region" description="Basic residues" evidence="8">
    <location>
        <begin position="166"/>
        <end position="185"/>
    </location>
</feature>
<dbReference type="PANTHER" id="PTHR11467">
    <property type="entry name" value="HISTONE H1"/>
    <property type="match status" value="1"/>
</dbReference>
<feature type="non-terminal residue" evidence="10">
    <location>
        <position position="1"/>
    </location>
</feature>
<name>A0AAV5TBH2_9BILA</name>
<evidence type="ECO:0000313" key="11">
    <source>
        <dbReference type="Proteomes" id="UP001432027"/>
    </source>
</evidence>
<evidence type="ECO:0000256" key="4">
    <source>
        <dbReference type="ARBA" id="ARBA00022990"/>
    </source>
</evidence>
<dbReference type="InterPro" id="IPR005818">
    <property type="entry name" value="Histone_H1/H5_H15"/>
</dbReference>
<feature type="compositionally biased region" description="Low complexity" evidence="8">
    <location>
        <begin position="133"/>
        <end position="142"/>
    </location>
</feature>
<dbReference type="GO" id="GO:0003690">
    <property type="term" value="F:double-stranded DNA binding"/>
    <property type="evidence" value="ECO:0007669"/>
    <property type="project" value="TreeGrafter"/>
</dbReference>
<dbReference type="EMBL" id="BTSX01000004">
    <property type="protein sequence ID" value="GMS91682.1"/>
    <property type="molecule type" value="Genomic_DNA"/>
</dbReference>
<dbReference type="Proteomes" id="UP001432027">
    <property type="component" value="Unassembled WGS sequence"/>
</dbReference>
<dbReference type="GO" id="GO:0000786">
    <property type="term" value="C:nucleosome"/>
    <property type="evidence" value="ECO:0007669"/>
    <property type="project" value="InterPro"/>
</dbReference>
<feature type="region of interest" description="Disordered" evidence="8">
    <location>
        <begin position="1"/>
        <end position="22"/>
    </location>
</feature>
<evidence type="ECO:0000256" key="5">
    <source>
        <dbReference type="ARBA" id="ARBA00023125"/>
    </source>
</evidence>
<dbReference type="InterPro" id="IPR036388">
    <property type="entry name" value="WH-like_DNA-bd_sf"/>
</dbReference>
<dbReference type="GO" id="GO:0031492">
    <property type="term" value="F:nucleosomal DNA binding"/>
    <property type="evidence" value="ECO:0007669"/>
    <property type="project" value="TreeGrafter"/>
</dbReference>
<dbReference type="SMART" id="SM00526">
    <property type="entry name" value="H15"/>
    <property type="match status" value="1"/>
</dbReference>